<feature type="compositionally biased region" description="Low complexity" evidence="5">
    <location>
        <begin position="275"/>
        <end position="290"/>
    </location>
</feature>
<feature type="region of interest" description="Disordered" evidence="5">
    <location>
        <begin position="231"/>
        <end position="301"/>
    </location>
</feature>
<dbReference type="PROSITE" id="PS50145">
    <property type="entry name" value="ZF_TRAF"/>
    <property type="match status" value="1"/>
</dbReference>
<evidence type="ECO:0000313" key="8">
    <source>
        <dbReference type="EMBL" id="ORY55526.1"/>
    </source>
</evidence>
<evidence type="ECO:0000256" key="3">
    <source>
        <dbReference type="ARBA" id="ARBA00022833"/>
    </source>
</evidence>
<dbReference type="EMBL" id="MCGR01000090">
    <property type="protein sequence ID" value="ORY55526.1"/>
    <property type="molecule type" value="Genomic_DNA"/>
</dbReference>
<dbReference type="PROSITE" id="PS50089">
    <property type="entry name" value="ZF_RING_2"/>
    <property type="match status" value="1"/>
</dbReference>
<accession>A0A1Y2D8S2</accession>
<evidence type="ECO:0000313" key="9">
    <source>
        <dbReference type="Proteomes" id="UP000193467"/>
    </source>
</evidence>
<dbReference type="SUPFAM" id="SSF57850">
    <property type="entry name" value="RING/U-box"/>
    <property type="match status" value="1"/>
</dbReference>
<dbReference type="InterPro" id="IPR001293">
    <property type="entry name" value="Znf_TRAF"/>
</dbReference>
<evidence type="ECO:0000259" key="6">
    <source>
        <dbReference type="PROSITE" id="PS50089"/>
    </source>
</evidence>
<evidence type="ECO:0000256" key="4">
    <source>
        <dbReference type="PROSITE-ProRule" id="PRU00207"/>
    </source>
</evidence>
<evidence type="ECO:0008006" key="10">
    <source>
        <dbReference type="Google" id="ProtNLM"/>
    </source>
</evidence>
<dbReference type="SUPFAM" id="SSF49599">
    <property type="entry name" value="TRAF domain-like"/>
    <property type="match status" value="1"/>
</dbReference>
<organism evidence="8 9">
    <name type="scientific">Leucosporidium creatinivorum</name>
    <dbReference type="NCBI Taxonomy" id="106004"/>
    <lineage>
        <taxon>Eukaryota</taxon>
        <taxon>Fungi</taxon>
        <taxon>Dikarya</taxon>
        <taxon>Basidiomycota</taxon>
        <taxon>Pucciniomycotina</taxon>
        <taxon>Microbotryomycetes</taxon>
        <taxon>Leucosporidiales</taxon>
        <taxon>Leucosporidium</taxon>
    </lineage>
</organism>
<keyword evidence="2 4" id="KW-0863">Zinc-finger</keyword>
<dbReference type="Pfam" id="PF13923">
    <property type="entry name" value="zf-C3HC4_2"/>
    <property type="match status" value="1"/>
</dbReference>
<name>A0A1Y2D8S2_9BASI</name>
<dbReference type="AlphaFoldDB" id="A0A1Y2D8S2"/>
<dbReference type="InterPro" id="IPR013083">
    <property type="entry name" value="Znf_RING/FYVE/PHD"/>
</dbReference>
<dbReference type="InterPro" id="IPR001841">
    <property type="entry name" value="Znf_RING"/>
</dbReference>
<dbReference type="PANTHER" id="PTHR10131:SF94">
    <property type="entry name" value="TNF RECEPTOR-ASSOCIATED FACTOR 4"/>
    <property type="match status" value="1"/>
</dbReference>
<keyword evidence="1 4" id="KW-0479">Metal-binding</keyword>
<evidence type="ECO:0000256" key="2">
    <source>
        <dbReference type="ARBA" id="ARBA00022771"/>
    </source>
</evidence>
<dbReference type="STRING" id="106004.A0A1Y2D8S2"/>
<dbReference type="GO" id="GO:0008270">
    <property type="term" value="F:zinc ion binding"/>
    <property type="evidence" value="ECO:0007669"/>
    <property type="project" value="UniProtKB-KW"/>
</dbReference>
<feature type="domain" description="TRAF-type" evidence="7">
    <location>
        <begin position="98"/>
        <end position="148"/>
    </location>
</feature>
<gene>
    <name evidence="8" type="ORF">BCR35DRAFT_310021</name>
</gene>
<evidence type="ECO:0000259" key="7">
    <source>
        <dbReference type="PROSITE" id="PS50145"/>
    </source>
</evidence>
<comment type="caution">
    <text evidence="8">The sequence shown here is derived from an EMBL/GenBank/DDBJ whole genome shotgun (WGS) entry which is preliminary data.</text>
</comment>
<dbReference type="OrthoDB" id="5600418at2759"/>
<protein>
    <recommendedName>
        <fullName evidence="10">RING-type domain-containing protein</fullName>
    </recommendedName>
</protein>
<proteinExistence type="predicted"/>
<reference evidence="8 9" key="1">
    <citation type="submission" date="2016-07" db="EMBL/GenBank/DDBJ databases">
        <title>Pervasive Adenine N6-methylation of Active Genes in Fungi.</title>
        <authorList>
            <consortium name="DOE Joint Genome Institute"/>
            <person name="Mondo S.J."/>
            <person name="Dannebaum R.O."/>
            <person name="Kuo R.C."/>
            <person name="Labutti K."/>
            <person name="Haridas S."/>
            <person name="Kuo A."/>
            <person name="Salamov A."/>
            <person name="Ahrendt S.R."/>
            <person name="Lipzen A."/>
            <person name="Sullivan W."/>
            <person name="Andreopoulos W.B."/>
            <person name="Clum A."/>
            <person name="Lindquist E."/>
            <person name="Daum C."/>
            <person name="Ramamoorthy G.K."/>
            <person name="Gryganskyi A."/>
            <person name="Culley D."/>
            <person name="Magnuson J.K."/>
            <person name="James T.Y."/>
            <person name="O'Malley M.A."/>
            <person name="Stajich J.E."/>
            <person name="Spatafora J.W."/>
            <person name="Visel A."/>
            <person name="Grigoriev I.V."/>
        </authorList>
    </citation>
    <scope>NUCLEOTIDE SEQUENCE [LARGE SCALE GENOMIC DNA]</scope>
    <source>
        <strain evidence="8 9">62-1032</strain>
    </source>
</reference>
<keyword evidence="3 4" id="KW-0862">Zinc</keyword>
<feature type="zinc finger region" description="TRAF-type" evidence="4">
    <location>
        <begin position="98"/>
        <end position="148"/>
    </location>
</feature>
<evidence type="ECO:0000256" key="5">
    <source>
        <dbReference type="SAM" id="MobiDB-lite"/>
    </source>
</evidence>
<dbReference type="Gene3D" id="3.30.40.10">
    <property type="entry name" value="Zinc/RING finger domain, C3HC4 (zinc finger)"/>
    <property type="match status" value="1"/>
</dbReference>
<sequence length="301" mass="32603">MPGISTELFPQGVSEHLTCSICHDVLNAGAFSCDQQHVACSECLKEWIAKEPSCPTCRVEVKEVVESPILSRMVKSLKCKCSQEGCDWTGEYSELAPHLDSVCSYYPRACSKAALGCDSLVSNAELPAHLDDDCLFNEKECPRGGRDCGGPGLGLYLSKDWSDHYHACQQHSCRIQGCTTIGSADVIALHKPGCREMDRALKEAEKGRAEAEQGRAEGQAEVEALRARVKELEGKPSSSQGQPFLPARSSSSSRESRQSRVFNVAAASQSKRGRIIPSTSPRRSRSPSGSELGSPVKKARS</sequence>
<evidence type="ECO:0000256" key="1">
    <source>
        <dbReference type="ARBA" id="ARBA00022723"/>
    </source>
</evidence>
<dbReference type="PANTHER" id="PTHR10131">
    <property type="entry name" value="TNF RECEPTOR ASSOCIATED FACTOR"/>
    <property type="match status" value="1"/>
</dbReference>
<dbReference type="Proteomes" id="UP000193467">
    <property type="component" value="Unassembled WGS sequence"/>
</dbReference>
<dbReference type="InParanoid" id="A0A1Y2D8S2"/>
<keyword evidence="9" id="KW-1185">Reference proteome</keyword>
<feature type="domain" description="RING-type" evidence="6">
    <location>
        <begin position="19"/>
        <end position="58"/>
    </location>
</feature>